<dbReference type="RefSeq" id="YP_009541579.1">
    <property type="nucleotide sequence ID" value="NC_039977.1"/>
</dbReference>
<protein>
    <recommendedName>
        <fullName evidence="3">Chromophore lyase CpcS/CpeS</fullName>
    </recommendedName>
</protein>
<dbReference type="Gene3D" id="2.40.128.20">
    <property type="match status" value="1"/>
</dbReference>
<accession>A0A3G3MFI8</accession>
<gene>
    <name evidence="2" type="primary">ycf58</name>
</gene>
<dbReference type="GO" id="GO:0016829">
    <property type="term" value="F:lyase activity"/>
    <property type="evidence" value="ECO:0007669"/>
    <property type="project" value="UniProtKB-KW"/>
</dbReference>
<reference evidence="2" key="1">
    <citation type="journal article" date="2018" name="Genome Biol. Evol.">
        <title>Mitochondrial and Plastid Genomes from Coralline Red Algae Provide Insights into the Incongruent Evolutionary Histories of Organelles.</title>
        <authorList>
            <person name="Lee J."/>
            <person name="Song H.J."/>
            <person name="In Park S."/>
            <person name="Lee Y.M."/>
            <person name="Jeong S.Y."/>
            <person name="Oh Cho T."/>
            <person name="Kim J.H."/>
            <person name="Choi H.G."/>
            <person name="Choi C.G."/>
            <person name="Nelson W.A."/>
            <person name="Fredericq S."/>
            <person name="Bhattacharya D."/>
            <person name="Su Yoon H."/>
        </authorList>
    </citation>
    <scope>NUCLEOTIDE SEQUENCE</scope>
</reference>
<name>A0A3G3MFI8_9FLOR</name>
<geneLocation type="plastid" evidence="2"/>
<keyword evidence="2" id="KW-0934">Plastid</keyword>
<dbReference type="GeneID" id="38463318"/>
<dbReference type="Pfam" id="PF09367">
    <property type="entry name" value="CpeS"/>
    <property type="match status" value="1"/>
</dbReference>
<dbReference type="InterPro" id="IPR018536">
    <property type="entry name" value="CpcS/CpeS"/>
</dbReference>
<evidence type="ECO:0000256" key="1">
    <source>
        <dbReference type="ARBA" id="ARBA00023239"/>
    </source>
</evidence>
<dbReference type="AlphaFoldDB" id="A0A3G3MFI8"/>
<dbReference type="InterPro" id="IPR012674">
    <property type="entry name" value="Calycin"/>
</dbReference>
<sequence>MNQVSKLENIEGDWIVQSTNYSLLNYRLNTFKDKIYWKPVKYINKTIEKNLTSFITRYSITDYNIYIKQSKKQNLSQSLYHFFLYNDQNNKGHIIKLNGAGKIINQASFKYANKNYIYLTYKNKNYYIKELVYFVNPNLKIIKSIIKNKKKCIGISFSSEIRIN</sequence>
<proteinExistence type="predicted"/>
<evidence type="ECO:0008006" key="3">
    <source>
        <dbReference type="Google" id="ProtNLM"/>
    </source>
</evidence>
<evidence type="ECO:0000313" key="2">
    <source>
        <dbReference type="EMBL" id="AYR05588.1"/>
    </source>
</evidence>
<dbReference type="EMBL" id="MH281626">
    <property type="protein sequence ID" value="AYR05588.1"/>
    <property type="molecule type" value="Genomic_DNA"/>
</dbReference>
<keyword evidence="1" id="KW-0456">Lyase</keyword>
<organism evidence="2">
    <name type="scientific">Synarthrophyton chejuense</name>
    <dbReference type="NCBI Taxonomy" id="2485825"/>
    <lineage>
        <taxon>Eukaryota</taxon>
        <taxon>Rhodophyta</taxon>
        <taxon>Florideophyceae</taxon>
        <taxon>Corallinophycidae</taxon>
        <taxon>Hapalidiales</taxon>
        <taxon>Hapalidiaceae</taxon>
        <taxon>Melobesioideae</taxon>
        <taxon>Synarthrophyton</taxon>
    </lineage>
</organism>